<protein>
    <submittedName>
        <fullName evidence="2">Transcription factor bHLH</fullName>
    </submittedName>
</protein>
<gene>
    <name evidence="2" type="ORF">Adt_29997</name>
</gene>
<feature type="compositionally biased region" description="Acidic residues" evidence="1">
    <location>
        <begin position="206"/>
        <end position="216"/>
    </location>
</feature>
<dbReference type="InterPro" id="IPR037546">
    <property type="entry name" value="SAC51-like"/>
</dbReference>
<name>A0ABD1R9Y3_9LAMI</name>
<dbReference type="EMBL" id="JBFOLK010000009">
    <property type="protein sequence ID" value="KAL2485241.1"/>
    <property type="molecule type" value="Genomic_DNA"/>
</dbReference>
<accession>A0ABD1R9Y3</accession>
<dbReference type="PANTHER" id="PTHR36066">
    <property type="entry name" value="TRANSCRIPTION FACTOR BHLH145"/>
    <property type="match status" value="1"/>
</dbReference>
<evidence type="ECO:0000313" key="2">
    <source>
        <dbReference type="EMBL" id="KAL2485241.1"/>
    </source>
</evidence>
<dbReference type="Proteomes" id="UP001604336">
    <property type="component" value="Unassembled WGS sequence"/>
</dbReference>
<feature type="region of interest" description="Disordered" evidence="1">
    <location>
        <begin position="203"/>
        <end position="237"/>
    </location>
</feature>
<evidence type="ECO:0000256" key="1">
    <source>
        <dbReference type="SAM" id="MobiDB-lite"/>
    </source>
</evidence>
<dbReference type="AlphaFoldDB" id="A0ABD1R9Y3"/>
<comment type="caution">
    <text evidence="2">The sequence shown here is derived from an EMBL/GenBank/DDBJ whole genome shotgun (WGS) entry which is preliminary data.</text>
</comment>
<keyword evidence="3" id="KW-1185">Reference proteome</keyword>
<feature type="region of interest" description="Disordered" evidence="1">
    <location>
        <begin position="272"/>
        <end position="304"/>
    </location>
</feature>
<feature type="compositionally biased region" description="Polar residues" evidence="1">
    <location>
        <begin position="217"/>
        <end position="228"/>
    </location>
</feature>
<proteinExistence type="predicted"/>
<dbReference type="Pfam" id="PF23173">
    <property type="entry name" value="bHLH_SAC51"/>
    <property type="match status" value="1"/>
</dbReference>
<sequence length="355" mass="38963">MEKNFGSWFYHDQQSRNQNSLGSPIHTGLLNAVPAYMDRYSVEFPTIGTSPVFPGSVTQPSKVSEPNDTQNSLHFLPCFLQAFAPAPNPVFKERLPTAPLENLGVKGSPDTGSRTAPKKFLVFDQSGGKPTFIYSLGVETPVQCTTLSRPEPPSPYVLIKEEAWHSRSPLGPIMNDEYIANNYKHDMKSETHEDTEELNALLCSDGDSDCSEDDEATSTGRSPPTTTHYHVPVLGEEGGVLRSAESTKRQKLLHEGCDVPQLMQAERSLKTYTSSELEDDAESGCGNANSRDSKESGFVSGKKRSRKDKVLKTVNILRKIVPGGKGKDAIVIIDEAIHYLRSLKAKAKVLGLDTH</sequence>
<reference evidence="3" key="1">
    <citation type="submission" date="2024-07" db="EMBL/GenBank/DDBJ databases">
        <title>Two chromosome-level genome assemblies of Korean endemic species Abeliophyllum distichum and Forsythia ovata (Oleaceae).</title>
        <authorList>
            <person name="Jang H."/>
        </authorList>
    </citation>
    <scope>NUCLEOTIDE SEQUENCE [LARGE SCALE GENOMIC DNA]</scope>
</reference>
<organism evidence="2 3">
    <name type="scientific">Abeliophyllum distichum</name>
    <dbReference type="NCBI Taxonomy" id="126358"/>
    <lineage>
        <taxon>Eukaryota</taxon>
        <taxon>Viridiplantae</taxon>
        <taxon>Streptophyta</taxon>
        <taxon>Embryophyta</taxon>
        <taxon>Tracheophyta</taxon>
        <taxon>Spermatophyta</taxon>
        <taxon>Magnoliopsida</taxon>
        <taxon>eudicotyledons</taxon>
        <taxon>Gunneridae</taxon>
        <taxon>Pentapetalae</taxon>
        <taxon>asterids</taxon>
        <taxon>lamiids</taxon>
        <taxon>Lamiales</taxon>
        <taxon>Oleaceae</taxon>
        <taxon>Forsythieae</taxon>
        <taxon>Abeliophyllum</taxon>
    </lineage>
</organism>
<dbReference type="PANTHER" id="PTHR36066:SF2">
    <property type="entry name" value="TRANSCRIPTION FACTOR BHLH145"/>
    <property type="match status" value="1"/>
</dbReference>
<evidence type="ECO:0000313" key="3">
    <source>
        <dbReference type="Proteomes" id="UP001604336"/>
    </source>
</evidence>